<evidence type="ECO:0000313" key="3">
    <source>
        <dbReference type="Proteomes" id="UP001054945"/>
    </source>
</evidence>
<reference evidence="2 3" key="1">
    <citation type="submission" date="2021-06" db="EMBL/GenBank/DDBJ databases">
        <title>Caerostris extrusa draft genome.</title>
        <authorList>
            <person name="Kono N."/>
            <person name="Arakawa K."/>
        </authorList>
    </citation>
    <scope>NUCLEOTIDE SEQUENCE [LARGE SCALE GENOMIC DNA]</scope>
</reference>
<proteinExistence type="predicted"/>
<name>A0AAV4N4G4_CAEEX</name>
<dbReference type="AlphaFoldDB" id="A0AAV4N4G4"/>
<organism evidence="2 3">
    <name type="scientific">Caerostris extrusa</name>
    <name type="common">Bark spider</name>
    <name type="synonym">Caerostris bankana</name>
    <dbReference type="NCBI Taxonomy" id="172846"/>
    <lineage>
        <taxon>Eukaryota</taxon>
        <taxon>Metazoa</taxon>
        <taxon>Ecdysozoa</taxon>
        <taxon>Arthropoda</taxon>
        <taxon>Chelicerata</taxon>
        <taxon>Arachnida</taxon>
        <taxon>Araneae</taxon>
        <taxon>Araneomorphae</taxon>
        <taxon>Entelegynae</taxon>
        <taxon>Araneoidea</taxon>
        <taxon>Araneidae</taxon>
        <taxon>Caerostris</taxon>
    </lineage>
</organism>
<dbReference type="EMBL" id="BPLR01020524">
    <property type="protein sequence ID" value="GIX79705.1"/>
    <property type="molecule type" value="Genomic_DNA"/>
</dbReference>
<gene>
    <name evidence="2" type="ORF">CEXT_64981</name>
</gene>
<evidence type="ECO:0000313" key="2">
    <source>
        <dbReference type="EMBL" id="GIX79705.1"/>
    </source>
</evidence>
<accession>A0AAV4N4G4</accession>
<keyword evidence="3" id="KW-1185">Reference proteome</keyword>
<protein>
    <submittedName>
        <fullName evidence="2">Uncharacterized protein</fullName>
    </submittedName>
</protein>
<evidence type="ECO:0000256" key="1">
    <source>
        <dbReference type="SAM" id="MobiDB-lite"/>
    </source>
</evidence>
<sequence>MRSITNCYPSILSLLWYLDTNGAGRGVFLYHQCKMEKQPPRRGHGEWGKKENLSDTTQTIILRASPASEGTKINQGDGRRTKKRKKLKYGPDRNRLSIKGRRKAFTFELHYGENKK</sequence>
<feature type="region of interest" description="Disordered" evidence="1">
    <location>
        <begin position="67"/>
        <end position="93"/>
    </location>
</feature>
<comment type="caution">
    <text evidence="2">The sequence shown here is derived from an EMBL/GenBank/DDBJ whole genome shotgun (WGS) entry which is preliminary data.</text>
</comment>
<dbReference type="Proteomes" id="UP001054945">
    <property type="component" value="Unassembled WGS sequence"/>
</dbReference>